<dbReference type="InterPro" id="IPR025645">
    <property type="entry name" value="DUF4349"/>
</dbReference>
<keyword evidence="4" id="KW-0472">Membrane</keyword>
<evidence type="ECO:0000256" key="1">
    <source>
        <dbReference type="ARBA" id="ARBA00024353"/>
    </source>
</evidence>
<evidence type="ECO:0000256" key="2">
    <source>
        <dbReference type="ARBA" id="ARBA00024438"/>
    </source>
</evidence>
<accession>A0ABS2MN16</accession>
<comment type="similarity">
    <text evidence="1">Belongs to the zinc-associated anti-sigma factor (ZAS) superfamily. Anti-sigma-W factor family.</text>
</comment>
<organism evidence="6 7">
    <name type="scientific">Fusibacter tunisiensis</name>
    <dbReference type="NCBI Taxonomy" id="1008308"/>
    <lineage>
        <taxon>Bacteria</taxon>
        <taxon>Bacillati</taxon>
        <taxon>Bacillota</taxon>
        <taxon>Clostridia</taxon>
        <taxon>Eubacteriales</taxon>
        <taxon>Eubacteriales Family XII. Incertae Sedis</taxon>
        <taxon>Fusibacter</taxon>
    </lineage>
</organism>
<dbReference type="Gene3D" id="1.10.10.1320">
    <property type="entry name" value="Anti-sigma factor, zinc-finger domain"/>
    <property type="match status" value="1"/>
</dbReference>
<dbReference type="InterPro" id="IPR041916">
    <property type="entry name" value="Anti_sigma_zinc_sf"/>
</dbReference>
<keyword evidence="4" id="KW-1133">Transmembrane helix</keyword>
<protein>
    <recommendedName>
        <fullName evidence="2">Anti-sigma-W factor RsiW</fullName>
    </recommendedName>
</protein>
<dbReference type="EMBL" id="JAFBDT010000001">
    <property type="protein sequence ID" value="MBM7560778.1"/>
    <property type="molecule type" value="Genomic_DNA"/>
</dbReference>
<evidence type="ECO:0000256" key="3">
    <source>
        <dbReference type="SAM" id="Coils"/>
    </source>
</evidence>
<sequence length="410" mass="45702">MTCEKARELMYAAIDGELDQGHLRSLEEHLDSCGSCTIEFEELKYMIQMAGELPLKELPDDFNKTLHSKLMSEAKTETWLKKLATKRNAFVLGSVAVLLVAVFAGQNLLGGMGSTDMAKSESAYDFVGEMETTAAAEAPASVQFNTSMKSDDALDGGAGTRVEATESSQITNETYREGRLIIHSASINMDIEDYDGTFMTIRNWVEGTGGYVESESTSLKTNYGDGKDLKYGYLTLRIPVHAYGTILTDLKSLGHVTRDYANAYDVTKQYRDTASEVENLKVTENRLREIMTQATEIEDILSIENELTRIRGSINAYERQLKDWEALADLTTVTVELNEVNSLETVIEPIDDSLWGKAKEGLIDTINGIKKAVERFVIWTVSKSPILLGIAGIVFVVQKIYFKRRKRNET</sequence>
<comment type="caution">
    <text evidence="6">The sequence shown here is derived from an EMBL/GenBank/DDBJ whole genome shotgun (WGS) entry which is preliminary data.</text>
</comment>
<feature type="coiled-coil region" evidence="3">
    <location>
        <begin position="300"/>
        <end position="327"/>
    </location>
</feature>
<proteinExistence type="inferred from homology"/>
<feature type="transmembrane region" description="Helical" evidence="4">
    <location>
        <begin position="376"/>
        <end position="397"/>
    </location>
</feature>
<name>A0ABS2MN16_9FIRM</name>
<dbReference type="Pfam" id="PF13490">
    <property type="entry name" value="zf-HC2"/>
    <property type="match status" value="1"/>
</dbReference>
<reference evidence="6 7" key="1">
    <citation type="submission" date="2021-01" db="EMBL/GenBank/DDBJ databases">
        <title>Genomic Encyclopedia of Type Strains, Phase IV (KMG-IV): sequencing the most valuable type-strain genomes for metagenomic binning, comparative biology and taxonomic classification.</title>
        <authorList>
            <person name="Goeker M."/>
        </authorList>
    </citation>
    <scope>NUCLEOTIDE SEQUENCE [LARGE SCALE GENOMIC DNA]</scope>
    <source>
        <strain evidence="6 7">DSM 24436</strain>
    </source>
</reference>
<feature type="domain" description="EF-hand" evidence="5">
    <location>
        <begin position="18"/>
        <end position="53"/>
    </location>
</feature>
<evidence type="ECO:0000256" key="4">
    <source>
        <dbReference type="SAM" id="Phobius"/>
    </source>
</evidence>
<dbReference type="InterPro" id="IPR002048">
    <property type="entry name" value="EF_hand_dom"/>
</dbReference>
<dbReference type="RefSeq" id="WP_204661536.1">
    <property type="nucleotide sequence ID" value="NZ_JAFBDT010000001.1"/>
</dbReference>
<keyword evidence="3" id="KW-0175">Coiled coil</keyword>
<dbReference type="PROSITE" id="PS50222">
    <property type="entry name" value="EF_HAND_2"/>
    <property type="match status" value="1"/>
</dbReference>
<evidence type="ECO:0000259" key="5">
    <source>
        <dbReference type="PROSITE" id="PS50222"/>
    </source>
</evidence>
<feature type="transmembrane region" description="Helical" evidence="4">
    <location>
        <begin position="89"/>
        <end position="109"/>
    </location>
</feature>
<gene>
    <name evidence="6" type="ORF">JOC49_000287</name>
</gene>
<keyword evidence="7" id="KW-1185">Reference proteome</keyword>
<dbReference type="InterPro" id="IPR027383">
    <property type="entry name" value="Znf_put"/>
</dbReference>
<dbReference type="Proteomes" id="UP000767854">
    <property type="component" value="Unassembled WGS sequence"/>
</dbReference>
<keyword evidence="4" id="KW-0812">Transmembrane</keyword>
<evidence type="ECO:0000313" key="7">
    <source>
        <dbReference type="Proteomes" id="UP000767854"/>
    </source>
</evidence>
<evidence type="ECO:0000313" key="6">
    <source>
        <dbReference type="EMBL" id="MBM7560778.1"/>
    </source>
</evidence>
<dbReference type="Pfam" id="PF14257">
    <property type="entry name" value="DUF4349"/>
    <property type="match status" value="1"/>
</dbReference>